<keyword evidence="2" id="KW-1133">Transmembrane helix</keyword>
<dbReference type="HOGENOM" id="CLU_1956020_0_0_7"/>
<name>F2NIG9_DESAR</name>
<reference evidence="3 4" key="1">
    <citation type="journal article" date="2011" name="Stand. Genomic Sci.">
        <title>Complete genome sequence of the acetate-degrading sulfate reducer Desulfobacca acetoxidans type strain (ASRB2).</title>
        <authorList>
            <person name="Goker M."/>
            <person name="Teshima H."/>
            <person name="Lapidus A."/>
            <person name="Nolan M."/>
            <person name="Lucas S."/>
            <person name="Hammon N."/>
            <person name="Deshpande S."/>
            <person name="Cheng J.F."/>
            <person name="Tapia R."/>
            <person name="Han C."/>
            <person name="Goodwin L."/>
            <person name="Pitluck S."/>
            <person name="Huntemann M."/>
            <person name="Liolios K."/>
            <person name="Ivanova N."/>
            <person name="Pagani I."/>
            <person name="Mavromatis K."/>
            <person name="Ovchinikova G."/>
            <person name="Pati A."/>
            <person name="Chen A."/>
            <person name="Palaniappan K."/>
            <person name="Land M."/>
            <person name="Hauser L."/>
            <person name="Brambilla E.M."/>
            <person name="Rohde M."/>
            <person name="Spring S."/>
            <person name="Detter J.C."/>
            <person name="Woyke T."/>
            <person name="Bristow J."/>
            <person name="Eisen J.A."/>
            <person name="Markowitz V."/>
            <person name="Hugenholtz P."/>
            <person name="Kyrpides N.C."/>
            <person name="Klenk H.P."/>
        </authorList>
    </citation>
    <scope>NUCLEOTIDE SEQUENCE [LARGE SCALE GENOMIC DNA]</scope>
    <source>
        <strain evidence="4">ATCC 700848 / DSM 11109 / ASRB2</strain>
    </source>
</reference>
<dbReference type="EMBL" id="CP002629">
    <property type="protein sequence ID" value="AEB10371.1"/>
    <property type="molecule type" value="Genomic_DNA"/>
</dbReference>
<evidence type="ECO:0000313" key="4">
    <source>
        <dbReference type="Proteomes" id="UP000000483"/>
    </source>
</evidence>
<reference evidence="4" key="2">
    <citation type="submission" date="2011-03" db="EMBL/GenBank/DDBJ databases">
        <title>The complete genome of Desulfobacca acetoxidans DSM 11109.</title>
        <authorList>
            <consortium name="US DOE Joint Genome Institute (JGI-PGF)"/>
            <person name="Lucas S."/>
            <person name="Copeland A."/>
            <person name="Lapidus A."/>
            <person name="Bruce D."/>
            <person name="Goodwin L."/>
            <person name="Pitluck S."/>
            <person name="Peters L."/>
            <person name="Kyrpides N."/>
            <person name="Mavromatis K."/>
            <person name="Ivanova N."/>
            <person name="Ovchinnikova G."/>
            <person name="Teshima H."/>
            <person name="Detter J.C."/>
            <person name="Han C."/>
            <person name="Land M."/>
            <person name="Hauser L."/>
            <person name="Markowitz V."/>
            <person name="Cheng J.-F."/>
            <person name="Hugenholtz P."/>
            <person name="Woyke T."/>
            <person name="Wu D."/>
            <person name="Spring S."/>
            <person name="Schueler E."/>
            <person name="Brambilla E."/>
            <person name="Klenk H.-P."/>
            <person name="Eisen J.A."/>
        </authorList>
    </citation>
    <scope>NUCLEOTIDE SEQUENCE [LARGE SCALE GENOMIC DNA]</scope>
    <source>
        <strain evidence="4">ATCC 700848 / DSM 11109 / ASRB2</strain>
    </source>
</reference>
<keyword evidence="4" id="KW-1185">Reference proteome</keyword>
<dbReference type="KEGG" id="dao:Desac_2553"/>
<keyword evidence="2" id="KW-0812">Transmembrane</keyword>
<evidence type="ECO:0000313" key="3">
    <source>
        <dbReference type="EMBL" id="AEB10371.1"/>
    </source>
</evidence>
<protein>
    <submittedName>
        <fullName evidence="3">Uncharacterized protein</fullName>
    </submittedName>
</protein>
<feature type="region of interest" description="Disordered" evidence="1">
    <location>
        <begin position="97"/>
        <end position="128"/>
    </location>
</feature>
<dbReference type="STRING" id="880072.Desac_2553"/>
<gene>
    <name evidence="3" type="ordered locus">Desac_2553</name>
</gene>
<evidence type="ECO:0000256" key="2">
    <source>
        <dbReference type="SAM" id="Phobius"/>
    </source>
</evidence>
<keyword evidence="2" id="KW-0472">Membrane</keyword>
<evidence type="ECO:0000256" key="1">
    <source>
        <dbReference type="SAM" id="MobiDB-lite"/>
    </source>
</evidence>
<organism evidence="3 4">
    <name type="scientific">Desulfobacca acetoxidans (strain ATCC 700848 / DSM 11109 / ASRB2)</name>
    <dbReference type="NCBI Taxonomy" id="880072"/>
    <lineage>
        <taxon>Bacteria</taxon>
        <taxon>Pseudomonadati</taxon>
        <taxon>Thermodesulfobacteriota</taxon>
        <taxon>Desulfobaccia</taxon>
        <taxon>Desulfobaccales</taxon>
        <taxon>Desulfobaccaceae</taxon>
        <taxon>Desulfobacca</taxon>
    </lineage>
</organism>
<sequence length="128" mass="14237">MSFYPRQGLWRKRLLYILAGCGVFALAGLIFLIYLALQVPVDRLAGEIPFPRVATTFQKTEPIPQVDTAKPDKPPTLIPEAGNVPAYALFYAAQPAGQERIKPEKHRSRPYSKPEKRTSGAVKAKRSS</sequence>
<accession>F2NIG9</accession>
<dbReference type="Proteomes" id="UP000000483">
    <property type="component" value="Chromosome"/>
</dbReference>
<feature type="transmembrane region" description="Helical" evidence="2">
    <location>
        <begin position="14"/>
        <end position="37"/>
    </location>
</feature>
<dbReference type="AlphaFoldDB" id="F2NIG9"/>
<proteinExistence type="predicted"/>
<dbReference type="RefSeq" id="WP_013707480.1">
    <property type="nucleotide sequence ID" value="NC_015388.1"/>
</dbReference>